<dbReference type="Proteomes" id="UP001160390">
    <property type="component" value="Unassembled WGS sequence"/>
</dbReference>
<comment type="caution">
    <text evidence="3">The sequence shown here is derived from an EMBL/GenBank/DDBJ whole genome shotgun (WGS) entry which is preliminary data.</text>
</comment>
<evidence type="ECO:0000259" key="2">
    <source>
        <dbReference type="Pfam" id="PF04082"/>
    </source>
</evidence>
<dbReference type="CDD" id="cd12148">
    <property type="entry name" value="fungal_TF_MHR"/>
    <property type="match status" value="1"/>
</dbReference>
<accession>A0AA35MCX5</accession>
<dbReference type="InterPro" id="IPR050987">
    <property type="entry name" value="AtrR-like"/>
</dbReference>
<dbReference type="Pfam" id="PF04082">
    <property type="entry name" value="Fungal_trans"/>
    <property type="match status" value="1"/>
</dbReference>
<dbReference type="InterPro" id="IPR007219">
    <property type="entry name" value="XnlR_reg_dom"/>
</dbReference>
<proteinExistence type="predicted"/>
<sequence length="343" mass="38715">MALARLLQLDKPSPPLRGESLLRNNENALAIEHRKRLWWTCFLMDRMISAELGLTPTEATFPADIAPPSSKTIPPGDLDQFFDSDLFGLQIRICELKLRVARIESLLRETSEYHDSIAQSLKESLDSLQDFRESIPNYMSLEFSKESSAAIFNLPWARGIATLYLRYHQCYAALLRPVYYNHLVLALKSAPSPELSPIVSRLMEEGLHAARSNCQIILDLFQRGRNARYGYWDSAHLLSGLVILSLSRIMIKVHEHDELSGGDNSLYNTCRSILHGMASAGNPSAKDHLSYLADVESIVDMLMSGDNVMVDESDNLLLFWANFEVNETMEDGIWPDINWNGPS</sequence>
<dbReference type="GO" id="GO:0003700">
    <property type="term" value="F:DNA-binding transcription factor activity"/>
    <property type="evidence" value="ECO:0007669"/>
    <property type="project" value="InterPro"/>
</dbReference>
<gene>
    <name evidence="3" type="ORF">CCHLO57077_00009183</name>
</gene>
<keyword evidence="4" id="KW-1185">Reference proteome</keyword>
<name>A0AA35MCX5_9HYPO</name>
<protein>
    <recommendedName>
        <fullName evidence="2">Xylanolytic transcriptional activator regulatory domain-containing protein</fullName>
    </recommendedName>
</protein>
<dbReference type="PANTHER" id="PTHR46910">
    <property type="entry name" value="TRANSCRIPTION FACTOR PDR1"/>
    <property type="match status" value="1"/>
</dbReference>
<dbReference type="EMBL" id="CABFNP030001256">
    <property type="protein sequence ID" value="CAI6094370.1"/>
    <property type="molecule type" value="Genomic_DNA"/>
</dbReference>
<feature type="domain" description="Xylanolytic transcriptional activator regulatory" evidence="2">
    <location>
        <begin position="24"/>
        <end position="57"/>
    </location>
</feature>
<keyword evidence="1" id="KW-0539">Nucleus</keyword>
<dbReference type="PANTHER" id="PTHR46910:SF23">
    <property type="entry name" value="THIAMINE REPRESSIBLE GENES REGULATORY PROTEIN THI1"/>
    <property type="match status" value="1"/>
</dbReference>
<evidence type="ECO:0000256" key="1">
    <source>
        <dbReference type="ARBA" id="ARBA00023242"/>
    </source>
</evidence>
<dbReference type="GO" id="GO:0003677">
    <property type="term" value="F:DNA binding"/>
    <property type="evidence" value="ECO:0007669"/>
    <property type="project" value="InterPro"/>
</dbReference>
<organism evidence="3 4">
    <name type="scientific">Clonostachys chloroleuca</name>
    <dbReference type="NCBI Taxonomy" id="1926264"/>
    <lineage>
        <taxon>Eukaryota</taxon>
        <taxon>Fungi</taxon>
        <taxon>Dikarya</taxon>
        <taxon>Ascomycota</taxon>
        <taxon>Pezizomycotina</taxon>
        <taxon>Sordariomycetes</taxon>
        <taxon>Hypocreomycetidae</taxon>
        <taxon>Hypocreales</taxon>
        <taxon>Bionectriaceae</taxon>
        <taxon>Clonostachys</taxon>
    </lineage>
</organism>
<dbReference type="GO" id="GO:0008270">
    <property type="term" value="F:zinc ion binding"/>
    <property type="evidence" value="ECO:0007669"/>
    <property type="project" value="InterPro"/>
</dbReference>
<evidence type="ECO:0000313" key="3">
    <source>
        <dbReference type="EMBL" id="CAI6094370.1"/>
    </source>
</evidence>
<dbReference type="GO" id="GO:0006351">
    <property type="term" value="P:DNA-templated transcription"/>
    <property type="evidence" value="ECO:0007669"/>
    <property type="project" value="InterPro"/>
</dbReference>
<evidence type="ECO:0000313" key="4">
    <source>
        <dbReference type="Proteomes" id="UP001160390"/>
    </source>
</evidence>
<dbReference type="AlphaFoldDB" id="A0AA35MCX5"/>
<reference evidence="3" key="1">
    <citation type="submission" date="2023-01" db="EMBL/GenBank/DDBJ databases">
        <authorList>
            <person name="Piombo E."/>
        </authorList>
    </citation>
    <scope>NUCLEOTIDE SEQUENCE</scope>
</reference>